<dbReference type="EMBL" id="JAUJYN010000004">
    <property type="protein sequence ID" value="KAK1274559.1"/>
    <property type="molecule type" value="Genomic_DNA"/>
</dbReference>
<comment type="similarity">
    <text evidence="1">Belongs to the ARG7 family.</text>
</comment>
<evidence type="ECO:0000313" key="2">
    <source>
        <dbReference type="EMBL" id="KAK1274559.1"/>
    </source>
</evidence>
<organism evidence="2 3">
    <name type="scientific">Acorus gramineus</name>
    <name type="common">Dwarf sweet flag</name>
    <dbReference type="NCBI Taxonomy" id="55184"/>
    <lineage>
        <taxon>Eukaryota</taxon>
        <taxon>Viridiplantae</taxon>
        <taxon>Streptophyta</taxon>
        <taxon>Embryophyta</taxon>
        <taxon>Tracheophyta</taxon>
        <taxon>Spermatophyta</taxon>
        <taxon>Magnoliopsida</taxon>
        <taxon>Liliopsida</taxon>
        <taxon>Acoraceae</taxon>
        <taxon>Acorus</taxon>
    </lineage>
</organism>
<keyword evidence="3" id="KW-1185">Reference proteome</keyword>
<reference evidence="2" key="1">
    <citation type="journal article" date="2023" name="Nat. Commun.">
        <title>Diploid and tetraploid genomes of Acorus and the evolution of monocots.</title>
        <authorList>
            <person name="Ma L."/>
            <person name="Liu K.W."/>
            <person name="Li Z."/>
            <person name="Hsiao Y.Y."/>
            <person name="Qi Y."/>
            <person name="Fu T."/>
            <person name="Tang G.D."/>
            <person name="Zhang D."/>
            <person name="Sun W.H."/>
            <person name="Liu D.K."/>
            <person name="Li Y."/>
            <person name="Chen G.Z."/>
            <person name="Liu X.D."/>
            <person name="Liao X.Y."/>
            <person name="Jiang Y.T."/>
            <person name="Yu X."/>
            <person name="Hao Y."/>
            <person name="Huang J."/>
            <person name="Zhao X.W."/>
            <person name="Ke S."/>
            <person name="Chen Y.Y."/>
            <person name="Wu W.L."/>
            <person name="Hsu J.L."/>
            <person name="Lin Y.F."/>
            <person name="Huang M.D."/>
            <person name="Li C.Y."/>
            <person name="Huang L."/>
            <person name="Wang Z.W."/>
            <person name="Zhao X."/>
            <person name="Zhong W.Y."/>
            <person name="Peng D.H."/>
            <person name="Ahmad S."/>
            <person name="Lan S."/>
            <person name="Zhang J.S."/>
            <person name="Tsai W.C."/>
            <person name="Van de Peer Y."/>
            <person name="Liu Z.J."/>
        </authorList>
    </citation>
    <scope>NUCLEOTIDE SEQUENCE</scope>
    <source>
        <strain evidence="2">SCP</strain>
    </source>
</reference>
<dbReference type="InterPro" id="IPR003676">
    <property type="entry name" value="SAUR_fam"/>
</dbReference>
<dbReference type="Proteomes" id="UP001179952">
    <property type="component" value="Unassembled WGS sequence"/>
</dbReference>
<sequence length="138" mass="15748">MSSRPCKCNAIRCVVRLRQMLRRWRTRATSSAYASRRAPPADVPAGHVAVRVGAGSRRFVVRLAHLNHPSFKSFLVRAEEEFGFDHPGPIYIPCVDESAFEDFLRSLDKRWLRVVAKNNNVNFRAESWPLLLAENIVS</sequence>
<dbReference type="GO" id="GO:0009733">
    <property type="term" value="P:response to auxin"/>
    <property type="evidence" value="ECO:0007669"/>
    <property type="project" value="InterPro"/>
</dbReference>
<dbReference type="AlphaFoldDB" id="A0AAV9BCS3"/>
<dbReference type="PANTHER" id="PTHR31374">
    <property type="entry name" value="AUXIN-INDUCED PROTEIN-LIKE-RELATED"/>
    <property type="match status" value="1"/>
</dbReference>
<accession>A0AAV9BCS3</accession>
<comment type="caution">
    <text evidence="2">The sequence shown here is derived from an EMBL/GenBank/DDBJ whole genome shotgun (WGS) entry which is preliminary data.</text>
</comment>
<proteinExistence type="inferred from homology"/>
<reference evidence="2" key="2">
    <citation type="submission" date="2023-06" db="EMBL/GenBank/DDBJ databases">
        <authorList>
            <person name="Ma L."/>
            <person name="Liu K.-W."/>
            <person name="Li Z."/>
            <person name="Hsiao Y.-Y."/>
            <person name="Qi Y."/>
            <person name="Fu T."/>
            <person name="Tang G."/>
            <person name="Zhang D."/>
            <person name="Sun W.-H."/>
            <person name="Liu D.-K."/>
            <person name="Li Y."/>
            <person name="Chen G.-Z."/>
            <person name="Liu X.-D."/>
            <person name="Liao X.-Y."/>
            <person name="Jiang Y.-T."/>
            <person name="Yu X."/>
            <person name="Hao Y."/>
            <person name="Huang J."/>
            <person name="Zhao X.-W."/>
            <person name="Ke S."/>
            <person name="Chen Y.-Y."/>
            <person name="Wu W.-L."/>
            <person name="Hsu J.-L."/>
            <person name="Lin Y.-F."/>
            <person name="Huang M.-D."/>
            <person name="Li C.-Y."/>
            <person name="Huang L."/>
            <person name="Wang Z.-W."/>
            <person name="Zhao X."/>
            <person name="Zhong W.-Y."/>
            <person name="Peng D.-H."/>
            <person name="Ahmad S."/>
            <person name="Lan S."/>
            <person name="Zhang J.-S."/>
            <person name="Tsai W.-C."/>
            <person name="Van De Peer Y."/>
            <person name="Liu Z.-J."/>
        </authorList>
    </citation>
    <scope>NUCLEOTIDE SEQUENCE</scope>
    <source>
        <strain evidence="2">SCP</strain>
        <tissue evidence="2">Leaves</tissue>
    </source>
</reference>
<protein>
    <submittedName>
        <fullName evidence="2">Uncharacterized protein</fullName>
    </submittedName>
</protein>
<dbReference type="Pfam" id="PF02519">
    <property type="entry name" value="Auxin_inducible"/>
    <property type="match status" value="1"/>
</dbReference>
<dbReference type="PANTHER" id="PTHR31374:SF119">
    <property type="entry name" value="SAUR-LIKE AUXIN-RESPONSIVE PROTEIN FAMILY"/>
    <property type="match status" value="1"/>
</dbReference>
<evidence type="ECO:0000256" key="1">
    <source>
        <dbReference type="ARBA" id="ARBA00006974"/>
    </source>
</evidence>
<name>A0AAV9BCS3_ACOGR</name>
<gene>
    <name evidence="2" type="ORF">QJS04_geneDACA017306</name>
</gene>
<evidence type="ECO:0000313" key="3">
    <source>
        <dbReference type="Proteomes" id="UP001179952"/>
    </source>
</evidence>